<organism evidence="2">
    <name type="scientific">marine metagenome</name>
    <dbReference type="NCBI Taxonomy" id="408172"/>
    <lineage>
        <taxon>unclassified sequences</taxon>
        <taxon>metagenomes</taxon>
        <taxon>ecological metagenomes</taxon>
    </lineage>
</organism>
<feature type="compositionally biased region" description="Polar residues" evidence="1">
    <location>
        <begin position="1"/>
        <end position="19"/>
    </location>
</feature>
<evidence type="ECO:0000256" key="1">
    <source>
        <dbReference type="SAM" id="MobiDB-lite"/>
    </source>
</evidence>
<reference evidence="2" key="1">
    <citation type="submission" date="2018-05" db="EMBL/GenBank/DDBJ databases">
        <authorList>
            <person name="Lanie J.A."/>
            <person name="Ng W.-L."/>
            <person name="Kazmierczak K.M."/>
            <person name="Andrzejewski T.M."/>
            <person name="Davidsen T.M."/>
            <person name="Wayne K.J."/>
            <person name="Tettelin H."/>
            <person name="Glass J.I."/>
            <person name="Rusch D."/>
            <person name="Podicherti R."/>
            <person name="Tsui H.-C.T."/>
            <person name="Winkler M.E."/>
        </authorList>
    </citation>
    <scope>NUCLEOTIDE SEQUENCE</scope>
</reference>
<name>A0A381SCV4_9ZZZZ</name>
<proteinExistence type="predicted"/>
<dbReference type="EMBL" id="UINC01002764">
    <property type="protein sequence ID" value="SVA00067.1"/>
    <property type="molecule type" value="Genomic_DNA"/>
</dbReference>
<evidence type="ECO:0000313" key="2">
    <source>
        <dbReference type="EMBL" id="SVA00067.1"/>
    </source>
</evidence>
<feature type="region of interest" description="Disordered" evidence="1">
    <location>
        <begin position="1"/>
        <end position="24"/>
    </location>
</feature>
<gene>
    <name evidence="2" type="ORF">METZ01_LOCUS52921</name>
</gene>
<accession>A0A381SCV4</accession>
<dbReference type="AlphaFoldDB" id="A0A381SCV4"/>
<protein>
    <submittedName>
        <fullName evidence="2">Uncharacterized protein</fullName>
    </submittedName>
</protein>
<sequence>MYNPWSDQITPFEQESPAHTGSPVHELTEWVEEHGDLLYRFACCRVNSNELA</sequence>